<dbReference type="FunFam" id="2.10.25.10:FF:000106">
    <property type="entry name" value="Heparan sulfate proteoglycan 2"/>
    <property type="match status" value="1"/>
</dbReference>
<dbReference type="Gene3D" id="2.60.120.200">
    <property type="match status" value="5"/>
</dbReference>
<name>A0AAF3J9P0_9BILA</name>
<dbReference type="InterPro" id="IPR056863">
    <property type="entry name" value="LMN_ATRN_NET-like_EGF"/>
</dbReference>
<dbReference type="Pfam" id="PF00055">
    <property type="entry name" value="Laminin_N"/>
    <property type="match status" value="1"/>
</dbReference>
<feature type="domain" description="Laminin EGF-like" evidence="16">
    <location>
        <begin position="986"/>
        <end position="1033"/>
    </location>
</feature>
<feature type="disulfide bond" evidence="12">
    <location>
        <begin position="1639"/>
        <end position="1651"/>
    </location>
</feature>
<evidence type="ECO:0000313" key="20">
    <source>
        <dbReference type="WBParaSite" id="MBELARI_LOCUS5307"/>
    </source>
</evidence>
<dbReference type="InterPro" id="IPR050440">
    <property type="entry name" value="Laminin/Netrin_ECM"/>
</dbReference>
<dbReference type="GO" id="GO:0005604">
    <property type="term" value="C:basement membrane"/>
    <property type="evidence" value="ECO:0007669"/>
    <property type="project" value="UniProtKB-SubCell"/>
</dbReference>
<feature type="domain" description="Laminin EGF-like" evidence="16">
    <location>
        <begin position="1084"/>
        <end position="1131"/>
    </location>
</feature>
<feature type="domain" description="Laminin EGF-like" evidence="16">
    <location>
        <begin position="1582"/>
        <end position="1638"/>
    </location>
</feature>
<dbReference type="GO" id="GO:0009887">
    <property type="term" value="P:animal organ morphogenesis"/>
    <property type="evidence" value="ECO:0007669"/>
    <property type="project" value="TreeGrafter"/>
</dbReference>
<keyword evidence="19" id="KW-1185">Reference proteome</keyword>
<dbReference type="InterPro" id="IPR001791">
    <property type="entry name" value="Laminin_G"/>
</dbReference>
<feature type="signal peptide" evidence="14">
    <location>
        <begin position="1"/>
        <end position="25"/>
    </location>
</feature>
<evidence type="ECO:0000256" key="12">
    <source>
        <dbReference type="PROSITE-ProRule" id="PRU00460"/>
    </source>
</evidence>
<keyword evidence="4 14" id="KW-0732">Signal</keyword>
<feature type="disulfide bond" evidence="12">
    <location>
        <begin position="1181"/>
        <end position="1198"/>
    </location>
</feature>
<feature type="domain" description="Laminin EGF-like" evidence="16">
    <location>
        <begin position="1532"/>
        <end position="1581"/>
    </location>
</feature>
<dbReference type="PROSITE" id="PS51117">
    <property type="entry name" value="LAMININ_NTER"/>
    <property type="match status" value="1"/>
</dbReference>
<feature type="domain" description="Laminin G" evidence="15">
    <location>
        <begin position="2905"/>
        <end position="3076"/>
    </location>
</feature>
<feature type="domain" description="Laminin G" evidence="15">
    <location>
        <begin position="3081"/>
        <end position="3260"/>
    </location>
</feature>
<evidence type="ECO:0000256" key="6">
    <source>
        <dbReference type="ARBA" id="ARBA00022869"/>
    </source>
</evidence>
<feature type="domain" description="Laminin G" evidence="15">
    <location>
        <begin position="2466"/>
        <end position="2645"/>
    </location>
</feature>
<feature type="domain" description="Laminin G" evidence="15">
    <location>
        <begin position="2655"/>
        <end position="2841"/>
    </location>
</feature>
<feature type="disulfide bond" evidence="12">
    <location>
        <begin position="986"/>
        <end position="998"/>
    </location>
</feature>
<proteinExistence type="predicted"/>
<dbReference type="PANTHER" id="PTHR10574:SF444">
    <property type="entry name" value="BASEMENT MEMBRANE-SPECIFIC HEPARAN SULFATE PROTEOGLYCAN CORE PROTEIN"/>
    <property type="match status" value="1"/>
</dbReference>
<evidence type="ECO:0000256" key="11">
    <source>
        <dbReference type="PROSITE-ProRule" id="PRU00122"/>
    </source>
</evidence>
<evidence type="ECO:0000256" key="3">
    <source>
        <dbReference type="ARBA" id="ARBA00022530"/>
    </source>
</evidence>
<dbReference type="FunFam" id="2.60.120.260:FF:000017">
    <property type="entry name" value="Laminin subunit alpha 2"/>
    <property type="match status" value="1"/>
</dbReference>
<feature type="disulfide bond" evidence="11">
    <location>
        <begin position="2618"/>
        <end position="2645"/>
    </location>
</feature>
<dbReference type="SMART" id="SM00181">
    <property type="entry name" value="EGF"/>
    <property type="match status" value="12"/>
</dbReference>
<keyword evidence="6" id="KW-0084">Basement membrane</keyword>
<dbReference type="Pfam" id="PF00053">
    <property type="entry name" value="EGF_laminin"/>
    <property type="match status" value="14"/>
</dbReference>
<dbReference type="FunFam" id="2.10.25.10:FF:000242">
    <property type="entry name" value="Laminin subunit alpha 1"/>
    <property type="match status" value="1"/>
</dbReference>
<dbReference type="Gene3D" id="2.60.120.260">
    <property type="entry name" value="Galactose-binding domain-like"/>
    <property type="match status" value="1"/>
</dbReference>
<feature type="disulfide bond" evidence="11">
    <location>
        <begin position="3233"/>
        <end position="3260"/>
    </location>
</feature>
<feature type="coiled-coil region" evidence="13">
    <location>
        <begin position="2102"/>
        <end position="2129"/>
    </location>
</feature>
<feature type="disulfide bond" evidence="12">
    <location>
        <begin position="939"/>
        <end position="951"/>
    </location>
</feature>
<feature type="disulfide bond" evidence="12">
    <location>
        <begin position="1056"/>
        <end position="1065"/>
    </location>
</feature>
<dbReference type="InterPro" id="IPR000034">
    <property type="entry name" value="Laminin_IV"/>
</dbReference>
<evidence type="ECO:0000259" key="15">
    <source>
        <dbReference type="PROSITE" id="PS50025"/>
    </source>
</evidence>
<comment type="subunit">
    <text evidence="10">Laminin is a complex glycoprotein, consisting of three different polypeptide chains (alpha, beta, gamma), which are bound to each other by disulfide bonds into a cross-shaped molecule comprising one long and three short arms with globules at each end.</text>
</comment>
<keyword evidence="2" id="KW-0964">Secreted</keyword>
<dbReference type="CDD" id="cd00110">
    <property type="entry name" value="LamG"/>
    <property type="match status" value="4"/>
</dbReference>
<dbReference type="SMART" id="SM00282">
    <property type="entry name" value="LamG"/>
    <property type="match status" value="5"/>
</dbReference>
<keyword evidence="9 12" id="KW-0424">Laminin EGF-like domain</keyword>
<sequence length="3263" mass="361195">MDVRWWGSPWLRILLISLFFQSIGSQNFDELDEYDERYAEFITTESERGLFPSIFNLATNALINSTATCGERGPEEYCKLVEHVIQKKAPGNGSPQCDICDANDVRKRHPIEFAIDGTKRWWQSPTLHNGLDFDKVNITIDLRQEYQVAYIVVKMGNAPRPGSWVLDKSLDGQKWEAWQFFATNDAECVRLFGIPATTGVPRYKNDDEVHCTSEYSKLTPLEHGEIHISLVNGRPGSKGPSMELQKFTRARYVRMRMIDLKTLNADLLVVNSKSHKLDKSVTMRYFYSISDISIGGQCICYGHAESCPADPVTGQFRCECRHNTCGESCNRCCPLFNQLPWKPGTNTQPNICQQCQCFNHAENCVYDEELARNQLSVTPEGVFEGGGRCVECQHNTEGVNCERCKTGFYRPSGLSHYRADACRACDCNTVGSESEECIRDDQSAVNGLAPGDCRCKPGFGGRQCDKCAPGFRNYPQCEPCPCNQAGSLNFDHCEHEKCICKANVEGLYCDRCRPGTIHLSKENPQGCQSCFCFGLSQNCSEKEWVTGKIQQNRGWMLSDLSGGREVKPETENGEVLMFNANQNKDRSLYYWKAPKKFTGDLLTSYGGFLHYFVYFVPTDSSETIHVSDVVIEGNGVKLEQHSRIAFHPRENVTVQIALREGSNWYNSQTRKPADKADMMRALADVSLFMVRAMYNKNQLQSSIFGFSLDKAMEKTQSSNKIDLVPIKDTLMRGVEVCDCPEGTSGYSCESCPKGYRRVESQLFNGRCEKCDCNDHTQTCDPFTGECTNCMHNTTGSRCELCIAGHYGNPSLGGEFGSCKPCGCPSLDNNRSPECALAQLVVAGSAASSQDAYVCTACENGYEGNKCEMCADGFFGDPLEVNGTCVECVCNGNIDQMAIGNCDTRTGDCLKCIGHTTGVHCEKCLPHHYGSALTHTCHPCDCHRQGATSLQCDTAIGVCECKENYIGRHCDRCKEGHGDVENGCEECRCDPIGSLGPDCEPVSGQCSCKQGVFGKRCDQCRPSYFAFSDSGCQFCNCNTYGSIEDGKCDNVTGACQCRQFVEGQMCEKCAHGYFNITSGLGCQECNCDEVGAESDGCDLITGQCECKPGVTGLKCDQCAPNHWGLSESGCKECATCPAAGQVCDAVTGECVCPPNTVGELCERCTEDAWDYHPLEGCKTCECSDVGAASSKCNPRTGQCECKEEFVGLKCDRCSHGFFNFPTCEPCACTPEGTDPLQCREGLCLCDEKGKCPCKKNVVGEKCEMCKDGSFSLDLSNLLGCTECFCFNRSTSCEQGKLVWKQVYAEDQSATFVEPWEYYTQKHNVRLLQEHTGNFNSYPTDDTPLYWQLPKSFLGDRTGSYNGFLRFKIANNDNRLGIQGVRPNPKVFRYFPQVVLVGNNRIELEHIPFEIADDGKYKIRIHESEWRSRLSPEVPVTRKLLMVALQNVQAVYIRGSYNYPSRGDSISISETSLDVATKDTQGSPAIGVEQCHQCPDGYGGASCQDPAEGFCRRRANNFLDKVDELAPVGWSEPCACNAHTTTCHPETCLCTDCEHNTWGDRCELCKPGFVGDATRGGSAACTKCACPLTENSFSETCVQTDYGRGYLCDACKPGYTGQYCESCVAGYYGDPSAVGGQCVQCDCHPDGSLHGSCHPLTGACECKPGVTGRDCSRCQERHAFINRKCTSCDQGCYLSLMLDIDDLEETLAEQNFTNLRPIPWKRISRIENNTKLLFSFVGGLQMNPNEMNVLDFDGKTKYAKEAGSIIDEANFMLDRAERAEDDILNFTKRAEIIALNAQKAYKDSFNTTQFLKYFSRYGGTTVGSSQIEMWAAESEAHMNATIERGEYVEKRHDRVEDTKGKTDDLAKKVTQLKLNDTAFEYIKKRFADLEILVEDFRTTIYEKAKRDGGDASRMSTVVAKRIDRYKEVISEIEKLKAEAEDGLSGARSDVAQAKEVQLLDAFDSYGKIRESLTQAAELAIDLTNISNKYAQLTDEYDESFVEPTNKHSKQLQAHSARVLEAFKTTRAEAANPLQASQAYNEIVGGLRNSSKAAEKAQQAAENAFHQALGTDSSEDSLTDTVSTSQQKSLSLSDDALSINTIWTEESLGKENEKLKERLSFVNEQIIDMTRRRDAIKPQLDNFDDQHERMSGLQQMADEGAKKAADVKRTAEVIRKGVTEIRDFTEKLANSTAQGIREEIEKIIEARKELSNASGALAKADALILANRERIEEIQKRVALLKEKIGEARERAQQIPVALRADERGYCRRSFISPAAPSSSNSFHVKFRPLKGVPDTIVFATRTKSRRTLASEFVAVEIVGRRVIAHWNIGSGKKKTTNTHQIYFIPHNDRSAAGTWYHIDVERSGDFLNLTVALRENTIGEGAPLRSDPISVSAGRHASNNDAIFNTVPGETLISFGVSDDEAREMSLQTGQFRGVVGGLRVDETPVELWSFHESTKECEGATAPPAAAPIAQHFKDGFAQVNLAVSERTVSSLAVAFNTHSTEGLLYFRGDEESRDFIALYLEKGFLVFKINLGKGSVAEIRSSSLYADGKEHTAKAIRNGNELHLQVDSDADRRSTVISGKNTQLNVQGAEHFVAGVPPEFPTSKFSKFGIQWRGFTGCILSVKPTQVNELNVASPARSLRRSAGCRIVNGRLAADRLIGFTTPGYLVTNGVEITTNSSLSFTFRTKEENGTLAYMSAGLSANSRNRRQTQALGFLSIYLFRGYLVTYFGFDPIQRQSAITIRSTSTYNDGNPHSVFFVRDGDNVRLRVDDREVGADALVDEAPIGGASLALYLGGFPSGVQPPSTEIPSAAPLIGCISDLTHNFKRHPLVPQQHKAQLGTCSLEAPHILMDQGVDLEAPPSERKKSPVIVDPQIGPIELSNEVEPAKGSCIGFSSAISDGADATRFGVAKSSHSRLNFNRDQAPEIQSFTVQFEVRTDSPSGILWTWANYKNYTRYFTLTLDQGFLTFEVRGHREPKRVVFSDRRIDDGQWHLIRLSKADREVIIQVDEGLSPLVIRDCPHPKVMRRRMYVGGVISAHRQLGLPLPQSLQGCIRQFTVDNIVHPLLTETSRDVIPCGSTHSKAAYIHNEGYAVFEPLSKVPWEGIPWFEVDIRPIASNGTIVALLSNSNPRDRLAIELKEETLHVSILHSESNVEVRDVLPVLRPICDGRWHSIKVELHADRLAVQIDEERHEVMVYLTPTVRHLFTKLPLNVAGVSATAAREAELRSSLAGCVRYVTINGKATYFENALKINKVIVDGCPFP</sequence>
<dbReference type="Pfam" id="PF24973">
    <property type="entry name" value="EGF_LMN_ATRN"/>
    <property type="match status" value="2"/>
</dbReference>
<dbReference type="PROSITE" id="PS50027">
    <property type="entry name" value="EGF_LAM_2"/>
    <property type="match status" value="12"/>
</dbReference>
<dbReference type="InterPro" id="IPR013320">
    <property type="entry name" value="ConA-like_dom_sf"/>
</dbReference>
<feature type="disulfide bond" evidence="12">
    <location>
        <begin position="1084"/>
        <end position="1096"/>
    </location>
</feature>
<feature type="disulfide bond" evidence="12">
    <location>
        <begin position="1179"/>
        <end position="1191"/>
    </location>
</feature>
<dbReference type="PRINTS" id="PR00011">
    <property type="entry name" value="EGFLAMININ"/>
</dbReference>
<keyword evidence="3" id="KW-0272">Extracellular matrix</keyword>
<dbReference type="FunFam" id="2.10.25.10:FF:000904">
    <property type="entry name" value="LAMinin related. See also lmb"/>
    <property type="match status" value="1"/>
</dbReference>
<dbReference type="SUPFAM" id="SSF57196">
    <property type="entry name" value="EGF/Laminin"/>
    <property type="match status" value="14"/>
</dbReference>
<dbReference type="SMART" id="SM00136">
    <property type="entry name" value="LamNT"/>
    <property type="match status" value="1"/>
</dbReference>
<evidence type="ECO:0000256" key="7">
    <source>
        <dbReference type="ARBA" id="ARBA00023157"/>
    </source>
</evidence>
<dbReference type="Proteomes" id="UP000887575">
    <property type="component" value="Unassembled WGS sequence"/>
</dbReference>
<accession>A0AAF3J9P0</accession>
<feature type="disulfide bond" evidence="12">
    <location>
        <begin position="789"/>
        <end position="798"/>
    </location>
</feature>
<feature type="domain" description="Laminin IV type A" evidence="17">
    <location>
        <begin position="550"/>
        <end position="736"/>
    </location>
</feature>
<evidence type="ECO:0000256" key="9">
    <source>
        <dbReference type="ARBA" id="ARBA00023292"/>
    </source>
</evidence>
<dbReference type="PROSITE" id="PS01248">
    <property type="entry name" value="EGF_LAM_1"/>
    <property type="match status" value="6"/>
</dbReference>
<feature type="coiled-coil region" evidence="13">
    <location>
        <begin position="2190"/>
        <end position="2248"/>
    </location>
</feature>
<feature type="domain" description="Laminin EGF-like" evidence="16">
    <location>
        <begin position="425"/>
        <end position="479"/>
    </location>
</feature>
<feature type="disulfide bond" evidence="12">
    <location>
        <begin position="455"/>
        <end position="464"/>
    </location>
</feature>
<feature type="disulfide bond" evidence="12">
    <location>
        <begin position="1609"/>
        <end position="1618"/>
    </location>
</feature>
<feature type="disulfide bond" evidence="12">
    <location>
        <begin position="988"/>
        <end position="1005"/>
    </location>
</feature>
<feature type="domain" description="Laminin EGF-like" evidence="16">
    <location>
        <begin position="887"/>
        <end position="938"/>
    </location>
</feature>
<dbReference type="WBParaSite" id="MBELARI_LOCUS5307">
    <property type="protein sequence ID" value="MBELARI_LOCUS5307"/>
    <property type="gene ID" value="MBELARI_LOCUS5307"/>
</dbReference>
<feature type="chain" id="PRO_5042097285" evidence="14">
    <location>
        <begin position="26"/>
        <end position="3263"/>
    </location>
</feature>
<dbReference type="CDD" id="cd00055">
    <property type="entry name" value="EGF_Lam"/>
    <property type="match status" value="16"/>
</dbReference>
<feature type="disulfide bond" evidence="12">
    <location>
        <begin position="1086"/>
        <end position="1103"/>
    </location>
</feature>
<feature type="disulfide bond" evidence="12">
    <location>
        <begin position="1200"/>
        <end position="1209"/>
    </location>
</feature>
<dbReference type="FunFam" id="2.10.25.10:FF:000074">
    <property type="entry name" value="Laminin subunit alpha"/>
    <property type="match status" value="2"/>
</dbReference>
<dbReference type="FunFam" id="2.10.25.10:FF:000033">
    <property type="entry name" value="Laminin subunit alpha 2"/>
    <property type="match status" value="1"/>
</dbReference>
<feature type="domain" description="Laminin EGF-like" evidence="16">
    <location>
        <begin position="1639"/>
        <end position="1685"/>
    </location>
</feature>
<comment type="subcellular location">
    <subcellularLocation>
        <location evidence="1">Secreted</location>
        <location evidence="1">Extracellular space</location>
        <location evidence="1">Extracellular matrix</location>
        <location evidence="1">Basement membrane</location>
    </subcellularLocation>
</comment>
<dbReference type="FunFam" id="2.10.25.10:FF:000209">
    <property type="entry name" value="Laminin subunit alpha 5"/>
    <property type="match status" value="1"/>
</dbReference>
<comment type="caution">
    <text evidence="12">Lacks conserved residue(s) required for the propagation of feature annotation.</text>
</comment>
<evidence type="ECO:0000256" key="13">
    <source>
        <dbReference type="SAM" id="Coils"/>
    </source>
</evidence>
<feature type="domain" description="Laminin EGF-like" evidence="16">
    <location>
        <begin position="1034"/>
        <end position="1083"/>
    </location>
</feature>
<keyword evidence="7 12" id="KW-1015">Disulfide bond</keyword>
<reference evidence="20" key="1">
    <citation type="submission" date="2024-02" db="UniProtKB">
        <authorList>
            <consortium name="WormBaseParasite"/>
        </authorList>
    </citation>
    <scope>IDENTIFICATION</scope>
</reference>
<dbReference type="InterPro" id="IPR002049">
    <property type="entry name" value="LE_dom"/>
</dbReference>
<feature type="disulfide bond" evidence="12">
    <location>
        <begin position="1551"/>
        <end position="1560"/>
    </location>
</feature>
<dbReference type="SMART" id="SM00281">
    <property type="entry name" value="LamB"/>
    <property type="match status" value="2"/>
</dbReference>
<feature type="disulfide bond" evidence="12">
    <location>
        <begin position="960"/>
        <end position="969"/>
    </location>
</feature>
<dbReference type="PANTHER" id="PTHR10574">
    <property type="entry name" value="NETRIN/LAMININ-RELATED"/>
    <property type="match status" value="1"/>
</dbReference>
<evidence type="ECO:0000259" key="18">
    <source>
        <dbReference type="PROSITE" id="PS51117"/>
    </source>
</evidence>
<dbReference type="FunFam" id="2.10.25.10:FF:000069">
    <property type="entry name" value="Laminin subunit alpha 1"/>
    <property type="match status" value="1"/>
</dbReference>
<dbReference type="SMART" id="SM00180">
    <property type="entry name" value="EGF_Lam"/>
    <property type="match status" value="17"/>
</dbReference>
<organism evidence="19 20">
    <name type="scientific">Mesorhabditis belari</name>
    <dbReference type="NCBI Taxonomy" id="2138241"/>
    <lineage>
        <taxon>Eukaryota</taxon>
        <taxon>Metazoa</taxon>
        <taxon>Ecdysozoa</taxon>
        <taxon>Nematoda</taxon>
        <taxon>Chromadorea</taxon>
        <taxon>Rhabditida</taxon>
        <taxon>Rhabditina</taxon>
        <taxon>Rhabditomorpha</taxon>
        <taxon>Rhabditoidea</taxon>
        <taxon>Rhabditidae</taxon>
        <taxon>Mesorhabditinae</taxon>
        <taxon>Mesorhabditis</taxon>
    </lineage>
</organism>
<evidence type="ECO:0000256" key="8">
    <source>
        <dbReference type="ARBA" id="ARBA00023180"/>
    </source>
</evidence>
<keyword evidence="13" id="KW-0175">Coiled coil</keyword>
<dbReference type="SUPFAM" id="SSF49899">
    <property type="entry name" value="Concanavalin A-like lectins/glucanases"/>
    <property type="match status" value="5"/>
</dbReference>
<evidence type="ECO:0000313" key="19">
    <source>
        <dbReference type="Proteomes" id="UP000887575"/>
    </source>
</evidence>
<feature type="domain" description="Laminin N-terminal" evidence="18">
    <location>
        <begin position="46"/>
        <end position="297"/>
    </location>
</feature>
<dbReference type="Pfam" id="PF00052">
    <property type="entry name" value="Laminin_B"/>
    <property type="match status" value="2"/>
</dbReference>
<evidence type="ECO:0000256" key="2">
    <source>
        <dbReference type="ARBA" id="ARBA00022525"/>
    </source>
</evidence>
<feature type="domain" description="Laminin EGF-like" evidence="16">
    <location>
        <begin position="939"/>
        <end position="985"/>
    </location>
</feature>
<feature type="domain" description="Laminin EGF-like" evidence="16">
    <location>
        <begin position="770"/>
        <end position="820"/>
    </location>
</feature>
<feature type="disulfide bond" evidence="12">
    <location>
        <begin position="941"/>
        <end position="958"/>
    </location>
</feature>
<evidence type="ECO:0000259" key="17">
    <source>
        <dbReference type="PROSITE" id="PS51115"/>
    </source>
</evidence>
<evidence type="ECO:0000256" key="5">
    <source>
        <dbReference type="ARBA" id="ARBA00022737"/>
    </source>
</evidence>
<dbReference type="FunFam" id="2.10.25.10:FF:000580">
    <property type="entry name" value="Wing blister, isoform B"/>
    <property type="match status" value="1"/>
</dbReference>
<feature type="disulfide bond" evidence="12">
    <location>
        <begin position="500"/>
        <end position="509"/>
    </location>
</feature>
<dbReference type="PROSITE" id="PS51115">
    <property type="entry name" value="LAMININ_IVA"/>
    <property type="match status" value="2"/>
</dbReference>
<feature type="domain" description="Laminin EGF-like" evidence="16">
    <location>
        <begin position="480"/>
        <end position="529"/>
    </location>
</feature>
<dbReference type="Pfam" id="PF02210">
    <property type="entry name" value="Laminin_G_2"/>
    <property type="match status" value="2"/>
</dbReference>
<feature type="disulfide bond" evidence="12">
    <location>
        <begin position="1660"/>
        <end position="1669"/>
    </location>
</feature>
<feature type="disulfide bond" evidence="12">
    <location>
        <begin position="1007"/>
        <end position="1016"/>
    </location>
</feature>
<dbReference type="Pfam" id="PF00054">
    <property type="entry name" value="Laminin_G_1"/>
    <property type="match status" value="2"/>
</dbReference>
<feature type="domain" description="Laminin EGF-like" evidence="16">
    <location>
        <begin position="1179"/>
        <end position="1229"/>
    </location>
</feature>
<evidence type="ECO:0000256" key="4">
    <source>
        <dbReference type="ARBA" id="ARBA00022729"/>
    </source>
</evidence>
<dbReference type="FunFam" id="2.10.25.10:FF:000082">
    <property type="entry name" value="Laminin subunit alpha 1"/>
    <property type="match status" value="1"/>
</dbReference>
<dbReference type="PROSITE" id="PS00022">
    <property type="entry name" value="EGF_1"/>
    <property type="match status" value="1"/>
</dbReference>
<dbReference type="FunFam" id="2.10.25.10:FF:000130">
    <property type="entry name" value="Laminin subunit beta 1"/>
    <property type="match status" value="1"/>
</dbReference>
<feature type="disulfide bond" evidence="12">
    <location>
        <begin position="911"/>
        <end position="920"/>
    </location>
</feature>
<evidence type="ECO:0000256" key="1">
    <source>
        <dbReference type="ARBA" id="ARBA00004302"/>
    </source>
</evidence>
<keyword evidence="8" id="KW-0325">Glycoprotein</keyword>
<feature type="disulfide bond" evidence="12">
    <location>
        <begin position="1641"/>
        <end position="1658"/>
    </location>
</feature>
<protein>
    <submittedName>
        <fullName evidence="20">Uncharacterized protein</fullName>
    </submittedName>
</protein>
<feature type="domain" description="Laminin IV type A" evidence="17">
    <location>
        <begin position="1293"/>
        <end position="1488"/>
    </location>
</feature>
<dbReference type="InterPro" id="IPR000742">
    <property type="entry name" value="EGF"/>
</dbReference>
<dbReference type="FunFam" id="2.10.25.10:FF:000189">
    <property type="entry name" value="Laminin subunit alpha 2"/>
    <property type="match status" value="1"/>
</dbReference>
<dbReference type="InterPro" id="IPR008211">
    <property type="entry name" value="Laminin_N"/>
</dbReference>
<evidence type="ECO:0000259" key="16">
    <source>
        <dbReference type="PROSITE" id="PS50027"/>
    </source>
</evidence>
<dbReference type="GO" id="GO:0009888">
    <property type="term" value="P:tissue development"/>
    <property type="evidence" value="ECO:0007669"/>
    <property type="project" value="TreeGrafter"/>
</dbReference>
<evidence type="ECO:0000256" key="14">
    <source>
        <dbReference type="SAM" id="SignalP"/>
    </source>
</evidence>
<dbReference type="PROSITE" id="PS50025">
    <property type="entry name" value="LAM_G_DOMAIN"/>
    <property type="match status" value="4"/>
</dbReference>
<feature type="disulfide bond" evidence="12">
    <location>
        <begin position="1105"/>
        <end position="1114"/>
    </location>
</feature>
<evidence type="ECO:0000256" key="10">
    <source>
        <dbReference type="ARBA" id="ARBA00065619"/>
    </source>
</evidence>
<dbReference type="Gene3D" id="2.10.25.10">
    <property type="entry name" value="Laminin"/>
    <property type="match status" value="16"/>
</dbReference>
<feature type="disulfide bond" evidence="12">
    <location>
        <begin position="425"/>
        <end position="437"/>
    </location>
</feature>
<keyword evidence="5" id="KW-0677">Repeat</keyword>